<dbReference type="InterPro" id="IPR007690">
    <property type="entry name" value="T2SS_GspM"/>
</dbReference>
<protein>
    <recommendedName>
        <fullName evidence="4">General secretion pathway protein M</fullName>
    </recommendedName>
</protein>
<keyword evidence="3" id="KW-1185">Reference proteome</keyword>
<evidence type="ECO:0000313" key="3">
    <source>
        <dbReference type="Proteomes" id="UP001319827"/>
    </source>
</evidence>
<gene>
    <name evidence="2" type="ORF">DESUT3_30580</name>
</gene>
<feature type="transmembrane region" description="Helical" evidence="1">
    <location>
        <begin position="12"/>
        <end position="33"/>
    </location>
</feature>
<proteinExistence type="predicted"/>
<evidence type="ECO:0000256" key="1">
    <source>
        <dbReference type="SAM" id="Phobius"/>
    </source>
</evidence>
<keyword evidence="1" id="KW-1133">Transmembrane helix</keyword>
<name>A0ABM8HVN7_9BACT</name>
<keyword evidence="1" id="KW-0812">Transmembrane</keyword>
<evidence type="ECO:0008006" key="4">
    <source>
        <dbReference type="Google" id="ProtNLM"/>
    </source>
</evidence>
<accession>A0ABM8HVN7</accession>
<dbReference type="EMBL" id="AP024355">
    <property type="protein sequence ID" value="BCR05989.1"/>
    <property type="molecule type" value="Genomic_DNA"/>
</dbReference>
<evidence type="ECO:0000313" key="2">
    <source>
        <dbReference type="EMBL" id="BCR05989.1"/>
    </source>
</evidence>
<reference evidence="2 3" key="2">
    <citation type="journal article" date="2021" name="Int. J. Syst. Evol. Microbiol.">
        <title>Isolation and Polyphasic Characterization of Desulfuromonas versatilis sp. Nov., an Electrogenic Bacteria Capable of Versatile Metabolism Isolated from a Graphene Oxide-Reducing Enrichment Culture.</title>
        <authorList>
            <person name="Xie L."/>
            <person name="Yoshida N."/>
            <person name="Ishii S."/>
            <person name="Meng L."/>
        </authorList>
    </citation>
    <scope>NUCLEOTIDE SEQUENCE [LARGE SCALE GENOMIC DNA]</scope>
    <source>
        <strain evidence="2 3">NIT-T3</strain>
    </source>
</reference>
<sequence length="175" mass="20118">MIGNLSQRERIALVLGALAVLVTLVFFAVVSPYREALDRLDRQIASRQKQVYEVQSLRRQYLSLQQQLNEAERRLARGEAFSLFSFVESLATRVASKENLVYMRPQPTSVKEGFREDSVEIKLDKIRLNQLVQLLYELETTDAVLQVKNLRLKIRFEDRTLLDAVLTVSSFGRSA</sequence>
<reference evidence="2 3" key="1">
    <citation type="journal article" date="2016" name="C (Basel)">
        <title>Selective Growth of and Electricity Production by Marine Exoelectrogenic Bacteria in Self-Aggregated Hydrogel of Microbially Reduced Graphene Oxide.</title>
        <authorList>
            <person name="Yoshida N."/>
            <person name="Goto Y."/>
            <person name="Miyata Y."/>
        </authorList>
    </citation>
    <scope>NUCLEOTIDE SEQUENCE [LARGE SCALE GENOMIC DNA]</scope>
    <source>
        <strain evidence="2 3">NIT-T3</strain>
    </source>
</reference>
<dbReference type="Proteomes" id="UP001319827">
    <property type="component" value="Chromosome"/>
</dbReference>
<dbReference type="Pfam" id="PF04612">
    <property type="entry name" value="T2SSM"/>
    <property type="match status" value="1"/>
</dbReference>
<organism evidence="2 3">
    <name type="scientific">Desulfuromonas versatilis</name>
    <dbReference type="NCBI Taxonomy" id="2802975"/>
    <lineage>
        <taxon>Bacteria</taxon>
        <taxon>Pseudomonadati</taxon>
        <taxon>Thermodesulfobacteriota</taxon>
        <taxon>Desulfuromonadia</taxon>
        <taxon>Desulfuromonadales</taxon>
        <taxon>Desulfuromonadaceae</taxon>
        <taxon>Desulfuromonas</taxon>
    </lineage>
</organism>
<keyword evidence="1" id="KW-0472">Membrane</keyword>
<dbReference type="RefSeq" id="WP_221249377.1">
    <property type="nucleotide sequence ID" value="NZ_AP024355.1"/>
</dbReference>